<organism evidence="2">
    <name type="scientific">bioreactor metagenome</name>
    <dbReference type="NCBI Taxonomy" id="1076179"/>
    <lineage>
        <taxon>unclassified sequences</taxon>
        <taxon>metagenomes</taxon>
        <taxon>ecological metagenomes</taxon>
    </lineage>
</organism>
<feature type="region of interest" description="Disordered" evidence="1">
    <location>
        <begin position="1"/>
        <end position="39"/>
    </location>
</feature>
<proteinExistence type="predicted"/>
<dbReference type="InterPro" id="IPR009078">
    <property type="entry name" value="Ferritin-like_SF"/>
</dbReference>
<dbReference type="EMBL" id="VSSQ01073541">
    <property type="protein sequence ID" value="MPN24627.1"/>
    <property type="molecule type" value="Genomic_DNA"/>
</dbReference>
<dbReference type="Pfam" id="PF07875">
    <property type="entry name" value="Coat_F"/>
    <property type="match status" value="1"/>
</dbReference>
<dbReference type="SUPFAM" id="SSF47240">
    <property type="entry name" value="Ferritin-like"/>
    <property type="match status" value="1"/>
</dbReference>
<evidence type="ECO:0000313" key="2">
    <source>
        <dbReference type="EMBL" id="MPN24627.1"/>
    </source>
</evidence>
<evidence type="ECO:0008006" key="3">
    <source>
        <dbReference type="Google" id="ProtNLM"/>
    </source>
</evidence>
<dbReference type="Gene3D" id="1.20.120.660">
    <property type="entry name" value="IL-4 antagonist (De novo design) like domain"/>
    <property type="match status" value="1"/>
</dbReference>
<evidence type="ECO:0000256" key="1">
    <source>
        <dbReference type="SAM" id="MobiDB-lite"/>
    </source>
</evidence>
<dbReference type="CDD" id="cd00657">
    <property type="entry name" value="Ferritin_like"/>
    <property type="match status" value="1"/>
</dbReference>
<accession>A0A645GCJ8</accession>
<dbReference type="InterPro" id="IPR012851">
    <property type="entry name" value="Spore_coat_CotF-like"/>
</dbReference>
<sequence>MMSGTVPSVSSGQQQASAPSITPAYNQASGQGQNQNRNNDAYLCSDALSTEKHVSSIYNTSIFEFKDPGMRNVLNHIQTEEQEHGKKIYDYMAVNGMYS</sequence>
<comment type="caution">
    <text evidence="2">The sequence shown here is derived from an EMBL/GenBank/DDBJ whole genome shotgun (WGS) entry which is preliminary data.</text>
</comment>
<gene>
    <name evidence="2" type="ORF">SDC9_172028</name>
</gene>
<reference evidence="2" key="1">
    <citation type="submission" date="2019-08" db="EMBL/GenBank/DDBJ databases">
        <authorList>
            <person name="Kucharzyk K."/>
            <person name="Murdoch R.W."/>
            <person name="Higgins S."/>
            <person name="Loffler F."/>
        </authorList>
    </citation>
    <scope>NUCLEOTIDE SEQUENCE</scope>
</reference>
<protein>
    <recommendedName>
        <fullName evidence="3">Spore coat protein</fullName>
    </recommendedName>
</protein>
<name>A0A645GCJ8_9ZZZZ</name>
<dbReference type="AlphaFoldDB" id="A0A645GCJ8"/>